<protein>
    <submittedName>
        <fullName evidence="2">Pimeloyl-ACP methyl ester carboxylesterase</fullName>
    </submittedName>
</protein>
<name>A0A1K1YBW5_STRAR</name>
<proteinExistence type="predicted"/>
<feature type="domain" description="AB hydrolase-1" evidence="1">
    <location>
        <begin position="303"/>
        <end position="405"/>
    </location>
</feature>
<dbReference type="RefSeq" id="WP_072484748.1">
    <property type="nucleotide sequence ID" value="NZ_FPJO01000004.1"/>
</dbReference>
<accession>A0A1K1YBW5</accession>
<organism evidence="2 3">
    <name type="scientific">Streptomyces atratus</name>
    <dbReference type="NCBI Taxonomy" id="1893"/>
    <lineage>
        <taxon>Bacteria</taxon>
        <taxon>Bacillati</taxon>
        <taxon>Actinomycetota</taxon>
        <taxon>Actinomycetes</taxon>
        <taxon>Kitasatosporales</taxon>
        <taxon>Streptomycetaceae</taxon>
        <taxon>Streptomyces</taxon>
    </lineage>
</organism>
<dbReference type="Proteomes" id="UP000181909">
    <property type="component" value="Unassembled WGS sequence"/>
</dbReference>
<dbReference type="InterPro" id="IPR050266">
    <property type="entry name" value="AB_hydrolase_sf"/>
</dbReference>
<dbReference type="GO" id="GO:0003824">
    <property type="term" value="F:catalytic activity"/>
    <property type="evidence" value="ECO:0007669"/>
    <property type="project" value="UniProtKB-ARBA"/>
</dbReference>
<dbReference type="InterPro" id="IPR000073">
    <property type="entry name" value="AB_hydrolase_1"/>
</dbReference>
<dbReference type="STRING" id="1893.SAMN02787144_1004186"/>
<gene>
    <name evidence="2" type="ORF">SAMN02787144_1004186</name>
</gene>
<dbReference type="PANTHER" id="PTHR43798:SF33">
    <property type="entry name" value="HYDROLASE, PUTATIVE (AFU_ORTHOLOGUE AFUA_2G14860)-RELATED"/>
    <property type="match status" value="1"/>
</dbReference>
<dbReference type="OrthoDB" id="9796770at2"/>
<dbReference type="InterPro" id="IPR029058">
    <property type="entry name" value="AB_hydrolase_fold"/>
</dbReference>
<dbReference type="SUPFAM" id="SSF53474">
    <property type="entry name" value="alpha/beta-Hydrolases"/>
    <property type="match status" value="2"/>
</dbReference>
<evidence type="ECO:0000313" key="2">
    <source>
        <dbReference type="EMBL" id="SFX58756.1"/>
    </source>
</evidence>
<dbReference type="Gene3D" id="3.40.50.1820">
    <property type="entry name" value="alpha/beta hydrolase"/>
    <property type="match status" value="3"/>
</dbReference>
<dbReference type="GO" id="GO:0016020">
    <property type="term" value="C:membrane"/>
    <property type="evidence" value="ECO:0007669"/>
    <property type="project" value="TreeGrafter"/>
</dbReference>
<sequence length="507" mass="54441">MPIFHAYDGTELAYRLLGEGAPLICLPGGPIRAGTYMGDLGGLCAHRRLVVPDPRGAGDSAVPDDPSAYRCDRLVDDIEALREHLGEDRVDLLAHSAAGNLAALYAARYPERLRTLTLVTPGTLAVGIEATEQDWHEASELRRDEPWYPAARAALDDFLAGSASDDVRAAVAPLAYGRWDEAARAHAAAGPGQTNSGAADFYYEDGAFDPAATVAALAVFTAPVLVLAGEYDGGPTPDRAAELVALFPNAEFVVQRGAAHFPWLDDPGAFVRTVEAFLDPDVLSVQAGGIRLAHRVWGDPSAPPVVLAHGRCGDSRTWTAIAEHLAAEHRVYAFDFRGHGLSDWPGRYSFELFRDDLHAFLEARNLAGATVIGHSMGAAAAYLLAEREPGLIGRLVLEEVPPPFPLDPPRAPARRPDEALDFDWPVVPSTDAQLNGPDPAWQERLDEITAPTLVIGGGPTSQIAQERLVWLAGRIPGGRFATIDAGHLVHTERPDEFLAELRKFGLS</sequence>
<dbReference type="Pfam" id="PF00561">
    <property type="entry name" value="Abhydrolase_1"/>
    <property type="match status" value="2"/>
</dbReference>
<feature type="domain" description="AB hydrolase-1" evidence="1">
    <location>
        <begin position="22"/>
        <end position="267"/>
    </location>
</feature>
<dbReference type="AlphaFoldDB" id="A0A1K1YBW5"/>
<dbReference type="EMBL" id="FPJO01000004">
    <property type="protein sequence ID" value="SFX58756.1"/>
    <property type="molecule type" value="Genomic_DNA"/>
</dbReference>
<reference evidence="2 3" key="1">
    <citation type="submission" date="2016-11" db="EMBL/GenBank/DDBJ databases">
        <authorList>
            <person name="Jaros S."/>
            <person name="Januszkiewicz K."/>
            <person name="Wedrychowicz H."/>
        </authorList>
    </citation>
    <scope>NUCLEOTIDE SEQUENCE [LARGE SCALE GENOMIC DNA]</scope>
    <source>
        <strain evidence="2 3">OK807</strain>
    </source>
</reference>
<evidence type="ECO:0000259" key="1">
    <source>
        <dbReference type="Pfam" id="PF00561"/>
    </source>
</evidence>
<evidence type="ECO:0000313" key="3">
    <source>
        <dbReference type="Proteomes" id="UP000181909"/>
    </source>
</evidence>
<dbReference type="PANTHER" id="PTHR43798">
    <property type="entry name" value="MONOACYLGLYCEROL LIPASE"/>
    <property type="match status" value="1"/>
</dbReference>